<keyword evidence="3 11" id="KW-0132">Cell division</keyword>
<evidence type="ECO:0000256" key="6">
    <source>
        <dbReference type="ARBA" id="ARBA00023136"/>
    </source>
</evidence>
<evidence type="ECO:0000256" key="3">
    <source>
        <dbReference type="ARBA" id="ARBA00022618"/>
    </source>
</evidence>
<keyword evidence="2" id="KW-1003">Cell membrane</keyword>
<reference evidence="11 12" key="1">
    <citation type="submission" date="2019-03" db="EMBL/GenBank/DDBJ databases">
        <title>Metabolic potential of uncultured bacteria and archaea associated with petroleum seepage in deep-sea sediments.</title>
        <authorList>
            <person name="Dong X."/>
            <person name="Hubert C."/>
        </authorList>
    </citation>
    <scope>NUCLEOTIDE SEQUENCE [LARGE SCALE GENOMIC DNA]</scope>
    <source>
        <strain evidence="11">E44_bin18</strain>
    </source>
</reference>
<keyword evidence="7" id="KW-0131">Cell cycle</keyword>
<evidence type="ECO:0000256" key="9">
    <source>
        <dbReference type="SAM" id="Coils"/>
    </source>
</evidence>
<comment type="caution">
    <text evidence="11">The sequence shown here is derived from an EMBL/GenBank/DDBJ whole genome shotgun (WGS) entry which is preliminary data.</text>
</comment>
<dbReference type="Proteomes" id="UP000315525">
    <property type="component" value="Unassembled WGS sequence"/>
</dbReference>
<evidence type="ECO:0000256" key="4">
    <source>
        <dbReference type="ARBA" id="ARBA00022692"/>
    </source>
</evidence>
<dbReference type="Pfam" id="PF04999">
    <property type="entry name" value="FtsL"/>
    <property type="match status" value="1"/>
</dbReference>
<evidence type="ECO:0000256" key="8">
    <source>
        <dbReference type="NCBIfam" id="TIGR02209"/>
    </source>
</evidence>
<keyword evidence="4 10" id="KW-0812">Transmembrane</keyword>
<dbReference type="GO" id="GO:0005886">
    <property type="term" value="C:plasma membrane"/>
    <property type="evidence" value="ECO:0007669"/>
    <property type="project" value="UniProtKB-SubCell"/>
</dbReference>
<sequence>MKKAKRGVLRSRVFTTFLFFFAVSFAVFYVWERITALELTISVEELKDEILSVENAAKRLEIEKTVLSSRSRIERIAIDRLGLRFPAADQIVVVRSDSRCIHLSEKGRINGKN</sequence>
<evidence type="ECO:0000256" key="10">
    <source>
        <dbReference type="SAM" id="Phobius"/>
    </source>
</evidence>
<gene>
    <name evidence="11" type="primary">ftsL</name>
    <name evidence="11" type="ORF">E3J62_05000</name>
</gene>
<feature type="transmembrane region" description="Helical" evidence="10">
    <location>
        <begin position="12"/>
        <end position="31"/>
    </location>
</feature>
<evidence type="ECO:0000256" key="7">
    <source>
        <dbReference type="ARBA" id="ARBA00023306"/>
    </source>
</evidence>
<keyword evidence="5 10" id="KW-1133">Transmembrane helix</keyword>
<feature type="coiled-coil region" evidence="9">
    <location>
        <begin position="36"/>
        <end position="63"/>
    </location>
</feature>
<evidence type="ECO:0000256" key="5">
    <source>
        <dbReference type="ARBA" id="ARBA00022989"/>
    </source>
</evidence>
<comment type="subcellular location">
    <subcellularLocation>
        <location evidence="1">Cell membrane</location>
        <topology evidence="1">Single-pass type II membrane protein</topology>
    </subcellularLocation>
</comment>
<accession>A0A523UUI4</accession>
<dbReference type="HAMAP" id="MF_00910">
    <property type="entry name" value="FtsL"/>
    <property type="match status" value="1"/>
</dbReference>
<keyword evidence="9" id="KW-0175">Coiled coil</keyword>
<evidence type="ECO:0000313" key="11">
    <source>
        <dbReference type="EMBL" id="TET46202.1"/>
    </source>
</evidence>
<evidence type="ECO:0000313" key="12">
    <source>
        <dbReference type="Proteomes" id="UP000315525"/>
    </source>
</evidence>
<evidence type="ECO:0000256" key="2">
    <source>
        <dbReference type="ARBA" id="ARBA00022475"/>
    </source>
</evidence>
<dbReference type="AlphaFoldDB" id="A0A523UUI4"/>
<dbReference type="NCBIfam" id="TIGR02209">
    <property type="entry name" value="ftsL_broad"/>
    <property type="match status" value="1"/>
</dbReference>
<organism evidence="11 12">
    <name type="scientific">candidate division TA06 bacterium</name>
    <dbReference type="NCBI Taxonomy" id="2250710"/>
    <lineage>
        <taxon>Bacteria</taxon>
        <taxon>Bacteria division TA06</taxon>
    </lineage>
</organism>
<name>A0A523UUI4_UNCT6</name>
<keyword evidence="6 10" id="KW-0472">Membrane</keyword>
<dbReference type="EMBL" id="SOJN01000063">
    <property type="protein sequence ID" value="TET46202.1"/>
    <property type="molecule type" value="Genomic_DNA"/>
</dbReference>
<protein>
    <recommendedName>
        <fullName evidence="8">Cell division protein FtsL</fullName>
    </recommendedName>
</protein>
<dbReference type="InterPro" id="IPR011922">
    <property type="entry name" value="Cell_div_FtsL"/>
</dbReference>
<proteinExistence type="inferred from homology"/>
<dbReference type="GO" id="GO:0051301">
    <property type="term" value="P:cell division"/>
    <property type="evidence" value="ECO:0007669"/>
    <property type="project" value="UniProtKB-KW"/>
</dbReference>
<evidence type="ECO:0000256" key="1">
    <source>
        <dbReference type="ARBA" id="ARBA00004401"/>
    </source>
</evidence>